<dbReference type="AlphaFoldDB" id="A0A1H0D0Z8"/>
<dbReference type="Proteomes" id="UP000199134">
    <property type="component" value="Unassembled WGS sequence"/>
</dbReference>
<protein>
    <submittedName>
        <fullName evidence="1">Nucleotidyltransferase substrate binding protein, HI0074 family</fullName>
    </submittedName>
</protein>
<accession>A0A1H0D0Z8</accession>
<dbReference type="RefSeq" id="WP_091851128.1">
    <property type="nucleotide sequence ID" value="NZ_FNIW01000001.1"/>
</dbReference>
<reference evidence="2" key="1">
    <citation type="submission" date="2016-10" db="EMBL/GenBank/DDBJ databases">
        <authorList>
            <person name="de Groot N.N."/>
        </authorList>
    </citation>
    <scope>NUCLEOTIDE SEQUENCE [LARGE SCALE GENOMIC DNA]</scope>
    <source>
        <strain evidence="2">BP1-145</strain>
    </source>
</reference>
<proteinExistence type="predicted"/>
<dbReference type="Gene3D" id="1.20.120.330">
    <property type="entry name" value="Nucleotidyltransferases domain 2"/>
    <property type="match status" value="1"/>
</dbReference>
<dbReference type="EMBL" id="FNIW01000001">
    <property type="protein sequence ID" value="SDN63857.1"/>
    <property type="molecule type" value="Genomic_DNA"/>
</dbReference>
<evidence type="ECO:0000313" key="2">
    <source>
        <dbReference type="Proteomes" id="UP000199134"/>
    </source>
</evidence>
<dbReference type="NCBIfam" id="TIGR01987">
    <property type="entry name" value="HI0074"/>
    <property type="match status" value="1"/>
</dbReference>
<name>A0A1H0D0Z8_9BACT</name>
<gene>
    <name evidence="1" type="ORF">SAMN04487900_101211</name>
</gene>
<dbReference type="Pfam" id="PF08780">
    <property type="entry name" value="NTase_sub_bind"/>
    <property type="match status" value="1"/>
</dbReference>
<dbReference type="OrthoDB" id="9810452at2"/>
<dbReference type="InterPro" id="IPR010235">
    <property type="entry name" value="HepT"/>
</dbReference>
<evidence type="ECO:0000313" key="1">
    <source>
        <dbReference type="EMBL" id="SDN63857.1"/>
    </source>
</evidence>
<dbReference type="SUPFAM" id="SSF81593">
    <property type="entry name" value="Nucleotidyltransferase substrate binding subunit/domain"/>
    <property type="match status" value="1"/>
</dbReference>
<organism evidence="1 2">
    <name type="scientific">Prevotella communis</name>
    <dbReference type="NCBI Taxonomy" id="2913614"/>
    <lineage>
        <taxon>Bacteria</taxon>
        <taxon>Pseudomonadati</taxon>
        <taxon>Bacteroidota</taxon>
        <taxon>Bacteroidia</taxon>
        <taxon>Bacteroidales</taxon>
        <taxon>Prevotellaceae</taxon>
        <taxon>Prevotella</taxon>
    </lineage>
</organism>
<comment type="caution">
    <text evidence="1">The sequence shown here is derived from an EMBL/GenBank/DDBJ whole genome shotgun (WGS) entry which is preliminary data.</text>
</comment>
<sequence>MIQQADIRWIQRYDNFHKACTRLCAVTESDRSMDDLSELEIEGLVQRFEYTFELAWKVLQDLLIYKGYEFMLGPNGTMKMAFEDGLISDHDGWRRMAKSRNTLSHVYDEEEVLPIVQLIFTNYAPMLKTLDESLGKLKNNPEYSNA</sequence>